<sequence length="248" mass="27596">MRREPKKSETLQVRLPHGMKRDFMQRCEQENRPASDVLRDFIDAYLARPVEILTSEKAVMIRRTFVYPALALAALVGGVVVLVPATSQATSLRADFAALDEDDDGLLSLAEFKRPDDGVTYSVVPPDDARPRKTGFTLGSPGLAATFDRLDIDRDKRLSFEEYRVMRVGAAMAVFKLGDTDRDQRLTRDEYVAGATFPPDAVAQLKAKAPDPLIDLAVRKMRKDAIARFQRLDADEDGLLTLDEITPG</sequence>
<keyword evidence="4" id="KW-1185">Reference proteome</keyword>
<evidence type="ECO:0000256" key="1">
    <source>
        <dbReference type="SAM" id="Phobius"/>
    </source>
</evidence>
<dbReference type="InterPro" id="IPR002048">
    <property type="entry name" value="EF_hand_dom"/>
</dbReference>
<dbReference type="RefSeq" id="WP_198576449.1">
    <property type="nucleotide sequence ID" value="NZ_JADWOX010000008.1"/>
</dbReference>
<dbReference type="Proteomes" id="UP000639859">
    <property type="component" value="Unassembled WGS sequence"/>
</dbReference>
<evidence type="ECO:0000313" key="3">
    <source>
        <dbReference type="EMBL" id="MBI1684526.1"/>
    </source>
</evidence>
<keyword evidence="1" id="KW-0472">Membrane</keyword>
<dbReference type="PROSITE" id="PS00018">
    <property type="entry name" value="EF_HAND_1"/>
    <property type="match status" value="4"/>
</dbReference>
<dbReference type="EMBL" id="JADWOX010000008">
    <property type="protein sequence ID" value="MBI1684526.1"/>
    <property type="molecule type" value="Genomic_DNA"/>
</dbReference>
<feature type="domain" description="EF-hand" evidence="2">
    <location>
        <begin position="138"/>
        <end position="173"/>
    </location>
</feature>
<dbReference type="InterPro" id="IPR018247">
    <property type="entry name" value="EF_Hand_1_Ca_BS"/>
</dbReference>
<keyword evidence="1" id="KW-1133">Transmembrane helix</keyword>
<dbReference type="PROSITE" id="PS50222">
    <property type="entry name" value="EF_HAND_2"/>
    <property type="match status" value="2"/>
</dbReference>
<evidence type="ECO:0000259" key="2">
    <source>
        <dbReference type="PROSITE" id="PS50222"/>
    </source>
</evidence>
<evidence type="ECO:0000313" key="4">
    <source>
        <dbReference type="Proteomes" id="UP000639859"/>
    </source>
</evidence>
<dbReference type="InterPro" id="IPR013321">
    <property type="entry name" value="Arc_rbn_hlx_hlx"/>
</dbReference>
<dbReference type="SUPFAM" id="SSF47473">
    <property type="entry name" value="EF-hand"/>
    <property type="match status" value="1"/>
</dbReference>
<protein>
    <recommendedName>
        <fullName evidence="2">EF-hand domain-containing protein</fullName>
    </recommendedName>
</protein>
<feature type="transmembrane region" description="Helical" evidence="1">
    <location>
        <begin position="65"/>
        <end position="85"/>
    </location>
</feature>
<feature type="domain" description="EF-hand" evidence="2">
    <location>
        <begin position="220"/>
        <end position="248"/>
    </location>
</feature>
<keyword evidence="1" id="KW-0812">Transmembrane</keyword>
<accession>A0ABS0SZ34</accession>
<name>A0ABS0SZ34_9CAUL</name>
<gene>
    <name evidence="3" type="ORF">I4Q42_12710</name>
</gene>
<organism evidence="3 4">
    <name type="scientific">Caulobacter hibisci</name>
    <dbReference type="NCBI Taxonomy" id="2035993"/>
    <lineage>
        <taxon>Bacteria</taxon>
        <taxon>Pseudomonadati</taxon>
        <taxon>Pseudomonadota</taxon>
        <taxon>Alphaproteobacteria</taxon>
        <taxon>Caulobacterales</taxon>
        <taxon>Caulobacteraceae</taxon>
        <taxon>Caulobacter</taxon>
    </lineage>
</organism>
<dbReference type="InterPro" id="IPR011992">
    <property type="entry name" value="EF-hand-dom_pair"/>
</dbReference>
<dbReference type="Gene3D" id="1.10.238.10">
    <property type="entry name" value="EF-hand"/>
    <property type="match status" value="2"/>
</dbReference>
<reference evidence="3 4" key="1">
    <citation type="submission" date="2020-11" db="EMBL/GenBank/DDBJ databases">
        <title>genome sequence of strain KACC 18849.</title>
        <authorList>
            <person name="Gao J."/>
            <person name="Zhang X."/>
        </authorList>
    </citation>
    <scope>NUCLEOTIDE SEQUENCE [LARGE SCALE GENOMIC DNA]</scope>
    <source>
        <strain evidence="3 4">KACC 18849</strain>
    </source>
</reference>
<dbReference type="Gene3D" id="1.10.1220.10">
    <property type="entry name" value="Met repressor-like"/>
    <property type="match status" value="1"/>
</dbReference>
<comment type="caution">
    <text evidence="3">The sequence shown here is derived from an EMBL/GenBank/DDBJ whole genome shotgun (WGS) entry which is preliminary data.</text>
</comment>
<dbReference type="Pfam" id="PF13202">
    <property type="entry name" value="EF-hand_5"/>
    <property type="match status" value="2"/>
</dbReference>
<proteinExistence type="predicted"/>